<evidence type="ECO:0000313" key="3">
    <source>
        <dbReference type="EMBL" id="KAF5845080.1"/>
    </source>
</evidence>
<feature type="signal peptide" evidence="2">
    <location>
        <begin position="1"/>
        <end position="19"/>
    </location>
</feature>
<keyword evidence="2" id="KW-0732">Signal</keyword>
<evidence type="ECO:0000256" key="2">
    <source>
        <dbReference type="SAM" id="SignalP"/>
    </source>
</evidence>
<organism evidence="3 4">
    <name type="scientific">Cochliobolus sativus</name>
    <name type="common">Common root rot and spot blotch fungus</name>
    <name type="synonym">Bipolaris sorokiniana</name>
    <dbReference type="NCBI Taxonomy" id="45130"/>
    <lineage>
        <taxon>Eukaryota</taxon>
        <taxon>Fungi</taxon>
        <taxon>Dikarya</taxon>
        <taxon>Ascomycota</taxon>
        <taxon>Pezizomycotina</taxon>
        <taxon>Dothideomycetes</taxon>
        <taxon>Pleosporomycetidae</taxon>
        <taxon>Pleosporales</taxon>
        <taxon>Pleosporineae</taxon>
        <taxon>Pleosporaceae</taxon>
        <taxon>Bipolaris</taxon>
    </lineage>
</organism>
<feature type="chain" id="PRO_5034319847" evidence="2">
    <location>
        <begin position="20"/>
        <end position="239"/>
    </location>
</feature>
<feature type="compositionally biased region" description="Basic and acidic residues" evidence="1">
    <location>
        <begin position="39"/>
        <end position="56"/>
    </location>
</feature>
<evidence type="ECO:0000256" key="1">
    <source>
        <dbReference type="SAM" id="MobiDB-lite"/>
    </source>
</evidence>
<evidence type="ECO:0000313" key="4">
    <source>
        <dbReference type="Proteomes" id="UP000624244"/>
    </source>
</evidence>
<dbReference type="EMBL" id="WNKQ01000020">
    <property type="protein sequence ID" value="KAF5845080.1"/>
    <property type="molecule type" value="Genomic_DNA"/>
</dbReference>
<dbReference type="AlphaFoldDB" id="A0A8H5Z938"/>
<gene>
    <name evidence="3" type="ORF">GGP41_001149</name>
</gene>
<reference evidence="3" key="1">
    <citation type="submission" date="2019-11" db="EMBL/GenBank/DDBJ databases">
        <title>Bipolaris sorokiniana Genome sequencing.</title>
        <authorList>
            <person name="Wang H."/>
        </authorList>
    </citation>
    <scope>NUCLEOTIDE SEQUENCE</scope>
</reference>
<feature type="region of interest" description="Disordered" evidence="1">
    <location>
        <begin position="31"/>
        <end position="56"/>
    </location>
</feature>
<proteinExistence type="predicted"/>
<sequence length="239" mass="27021">MVCLLPFNVLAMDVSTTTALGNPHKLVCKTETTPTSSCHKTDGTRADEGEAGEKPDHTVFNDLKQDGTQTQATKKFCNFAVNNGLTDSSGLPQELRLILYKAAFPEMDRSIVKNKLVFIGPVECQHDHPVLLKHPISGAIKRARHVSLPHKNSQIQAAPRSNFARDPATRLEFLTEYMRQVQDTENRCSRLNFPDFRWASEDNVLGELAKRMMEEFQKIQGAYADYKYDILKYLVDFSK</sequence>
<name>A0A8H5Z938_COCSA</name>
<dbReference type="Proteomes" id="UP000624244">
    <property type="component" value="Unassembled WGS sequence"/>
</dbReference>
<protein>
    <submittedName>
        <fullName evidence="3">Uncharacterized protein</fullName>
    </submittedName>
</protein>
<accession>A0A8H5Z938</accession>
<comment type="caution">
    <text evidence="3">The sequence shown here is derived from an EMBL/GenBank/DDBJ whole genome shotgun (WGS) entry which is preliminary data.</text>
</comment>